<feature type="region of interest" description="Disordered" evidence="1">
    <location>
        <begin position="1"/>
        <end position="44"/>
    </location>
</feature>
<dbReference type="Proteomes" id="UP000001302">
    <property type="component" value="Chromosome"/>
</dbReference>
<protein>
    <submittedName>
        <fullName evidence="2">Uncharacterized protein</fullName>
    </submittedName>
</protein>
<evidence type="ECO:0000256" key="1">
    <source>
        <dbReference type="SAM" id="MobiDB-lite"/>
    </source>
</evidence>
<dbReference type="EMBL" id="CP002156">
    <property type="protein sequence ID" value="ADM09194.1"/>
    <property type="molecule type" value="Genomic_DNA"/>
</dbReference>
<dbReference type="STRING" id="314260.PB2503_05607"/>
<reference evidence="2 3" key="2">
    <citation type="journal article" date="2011" name="J. Bacteriol.">
        <title>Complete genome sequence of strain HTCC2503T of Parvularcula bermudensis, the type species of the order "Parvularculales" in the class Alphaproteobacteria.</title>
        <authorList>
            <person name="Oh H.M."/>
            <person name="Kang I."/>
            <person name="Vergin K.L."/>
            <person name="Kang D."/>
            <person name="Rhee K.H."/>
            <person name="Giovannoni S.J."/>
            <person name="Cho J.C."/>
        </authorList>
    </citation>
    <scope>NUCLEOTIDE SEQUENCE [LARGE SCALE GENOMIC DNA]</scope>
    <source>
        <strain evidence="3">ATCC BAA-594 / HTCC2503 / KCTC 12087</strain>
    </source>
</reference>
<reference evidence="3" key="1">
    <citation type="submission" date="2010-08" db="EMBL/GenBank/DDBJ databases">
        <title>Genome sequence of Parvularcula bermudensis HTCC2503.</title>
        <authorList>
            <person name="Kang D.-M."/>
            <person name="Oh H.-M."/>
            <person name="Cho J.-C."/>
        </authorList>
    </citation>
    <scope>NUCLEOTIDE SEQUENCE [LARGE SCALE GENOMIC DNA]</scope>
    <source>
        <strain evidence="3">ATCC BAA-594 / HTCC2503 / KCTC 12087</strain>
    </source>
</reference>
<name>E0TGF1_PARBH</name>
<dbReference type="KEGG" id="pbr:PB2503_05607"/>
<sequence length="109" mass="12442">MSPEGPLVPVDAGPKGRRGAGLNRSRAKRSAAPDWQENLLREEPQSGGEVFLNGRFQGPTGVVQVTRHETGTRGSERIRWKRMNRRWPTFRKAKRDPKTGRFFLARFNQ</sequence>
<dbReference type="HOGENOM" id="CLU_2181340_0_0_5"/>
<proteinExistence type="predicted"/>
<gene>
    <name evidence="2" type="ordered locus">PB2503_05607</name>
</gene>
<evidence type="ECO:0000313" key="2">
    <source>
        <dbReference type="EMBL" id="ADM09194.1"/>
    </source>
</evidence>
<evidence type="ECO:0000313" key="3">
    <source>
        <dbReference type="Proteomes" id="UP000001302"/>
    </source>
</evidence>
<keyword evidence="3" id="KW-1185">Reference proteome</keyword>
<accession>E0TGF1</accession>
<organism evidence="2 3">
    <name type="scientific">Parvularcula bermudensis (strain ATCC BAA-594 / HTCC2503 / KCTC 12087)</name>
    <dbReference type="NCBI Taxonomy" id="314260"/>
    <lineage>
        <taxon>Bacteria</taxon>
        <taxon>Pseudomonadati</taxon>
        <taxon>Pseudomonadota</taxon>
        <taxon>Alphaproteobacteria</taxon>
        <taxon>Parvularculales</taxon>
        <taxon>Parvularculaceae</taxon>
        <taxon>Parvularcula</taxon>
    </lineage>
</organism>
<dbReference type="AlphaFoldDB" id="E0TGF1"/>